<feature type="domain" description="MoaB/Mog" evidence="2">
    <location>
        <begin position="170"/>
        <end position="306"/>
    </location>
</feature>
<reference evidence="3 4" key="1">
    <citation type="submission" date="2020-08" db="EMBL/GenBank/DDBJ databases">
        <title>Genomic Encyclopedia of Type Strains, Phase IV (KMG-IV): sequencing the most valuable type-strain genomes for metagenomic binning, comparative biology and taxonomic classification.</title>
        <authorList>
            <person name="Goeker M."/>
        </authorList>
    </citation>
    <scope>NUCLEOTIDE SEQUENCE [LARGE SCALE GENOMIC DNA]</scope>
    <source>
        <strain evidence="3 4">DSM 102134</strain>
    </source>
</reference>
<evidence type="ECO:0000313" key="3">
    <source>
        <dbReference type="EMBL" id="MBB6178910.1"/>
    </source>
</evidence>
<dbReference type="Gene3D" id="3.40.980.10">
    <property type="entry name" value="MoaB/Mog-like domain"/>
    <property type="match status" value="1"/>
</dbReference>
<proteinExistence type="predicted"/>
<name>A0A7X0DBU0_9HYPH</name>
<gene>
    <name evidence="3" type="ORF">HNQ75_000853</name>
</gene>
<dbReference type="Pfam" id="PF00994">
    <property type="entry name" value="MoCF_biosynth"/>
    <property type="match status" value="1"/>
</dbReference>
<dbReference type="CDD" id="cd03522">
    <property type="entry name" value="MoeA_like"/>
    <property type="match status" value="1"/>
</dbReference>
<dbReference type="Proteomes" id="UP000535501">
    <property type="component" value="Unassembled WGS sequence"/>
</dbReference>
<sequence>MQFGPVPTESAEGCILAHSLRLAGGRIPKGTILTPDHIEAIEKGGIENVTVCRLEPGDVLEDDAARAVAQALDTPHTRQSEATTGRVNIYSTENGLFIVDRTTVDSLNRIDPGITLATIADHSPVTAGAMVATVKIIPLAVASSKVEAAAQLVRGSTAFSFRPYRPHRVALIATALPTLKPSVMDRTARLLAQRLEPSGSSVHREERVRHDTGAVAAALVDVTASGGEQPDLIVIFGASAVADPDDVIPAAIRASGGRVEQVGMPVDPGNLLVLGALGDIPVIGAPGCARSPKENGFDWILNRILAGERPTFFDITGMGVGGLLMEIPERPRPRDAVQSTEGEAVTVGALLLAAGQARRMGEGGPHKLLASFGGVPLVRRSVETLLAAGLRPVVAVTGHRHEKIEATLAGVDVKTVFNPDYASGMASSLVTGLSSHGVSSCDGVLVMLADMPAVTVTHISRMVEAFRNAGGQAVVRAVHDGKRGNPIILPHATFEAVRKLQGDVGARSIVENCGLPIIDIDIGRAAHIDVDTPEAVVAAGGILGD</sequence>
<dbReference type="InterPro" id="IPR012184">
    <property type="entry name" value="Bifunc_Mopterin-bd"/>
</dbReference>
<dbReference type="PANTHER" id="PTHR43777">
    <property type="entry name" value="MOLYBDENUM COFACTOR CYTIDYLYLTRANSFERASE"/>
    <property type="match status" value="1"/>
</dbReference>
<dbReference type="CDD" id="cd04182">
    <property type="entry name" value="GT_2_like_f"/>
    <property type="match status" value="1"/>
</dbReference>
<accession>A0A7X0DBU0</accession>
<dbReference type="InterPro" id="IPR025877">
    <property type="entry name" value="MobA-like_NTP_Trfase"/>
</dbReference>
<dbReference type="EC" id="2.7.7.76" evidence="3"/>
<evidence type="ECO:0000256" key="1">
    <source>
        <dbReference type="ARBA" id="ARBA00022842"/>
    </source>
</evidence>
<dbReference type="RefSeq" id="WP_077546387.1">
    <property type="nucleotide sequence ID" value="NZ_JACHEJ010000001.1"/>
</dbReference>
<evidence type="ECO:0000313" key="4">
    <source>
        <dbReference type="Proteomes" id="UP000535501"/>
    </source>
</evidence>
<dbReference type="Pfam" id="PF12804">
    <property type="entry name" value="NTP_transf_3"/>
    <property type="match status" value="1"/>
</dbReference>
<dbReference type="SMART" id="SM00852">
    <property type="entry name" value="MoCF_biosynth"/>
    <property type="match status" value="1"/>
</dbReference>
<dbReference type="PIRSF" id="PIRSF036626">
    <property type="entry name" value="MPTBd_MobAlike"/>
    <property type="match status" value="1"/>
</dbReference>
<evidence type="ECO:0000259" key="2">
    <source>
        <dbReference type="SMART" id="SM00852"/>
    </source>
</evidence>
<dbReference type="GO" id="GO:0061602">
    <property type="term" value="F:molybdenum cofactor cytidylyltransferase activity"/>
    <property type="evidence" value="ECO:0007669"/>
    <property type="project" value="UniProtKB-EC"/>
</dbReference>
<dbReference type="EMBL" id="JACHEJ010000001">
    <property type="protein sequence ID" value="MBB6178910.1"/>
    <property type="molecule type" value="Genomic_DNA"/>
</dbReference>
<dbReference type="SUPFAM" id="SSF53218">
    <property type="entry name" value="Molybdenum cofactor biosynthesis proteins"/>
    <property type="match status" value="1"/>
</dbReference>
<dbReference type="InterPro" id="IPR001453">
    <property type="entry name" value="MoaB/Mog_dom"/>
</dbReference>
<dbReference type="SUPFAM" id="SSF53448">
    <property type="entry name" value="Nucleotide-diphospho-sugar transferases"/>
    <property type="match status" value="1"/>
</dbReference>
<dbReference type="InterPro" id="IPR029044">
    <property type="entry name" value="Nucleotide-diphossugar_trans"/>
</dbReference>
<comment type="caution">
    <text evidence="3">The sequence shown here is derived from an EMBL/GenBank/DDBJ whole genome shotgun (WGS) entry which is preliminary data.</text>
</comment>
<keyword evidence="3" id="KW-0808">Transferase</keyword>
<keyword evidence="3" id="KW-0548">Nucleotidyltransferase</keyword>
<keyword evidence="4" id="KW-1185">Reference proteome</keyword>
<dbReference type="Gene3D" id="3.90.550.10">
    <property type="entry name" value="Spore Coat Polysaccharide Biosynthesis Protein SpsA, Chain A"/>
    <property type="match status" value="1"/>
</dbReference>
<dbReference type="AlphaFoldDB" id="A0A7X0DBU0"/>
<organism evidence="3 4">
    <name type="scientific">Pseudorhizobium flavum</name>
    <dbReference type="NCBI Taxonomy" id="1335061"/>
    <lineage>
        <taxon>Bacteria</taxon>
        <taxon>Pseudomonadati</taxon>
        <taxon>Pseudomonadota</taxon>
        <taxon>Alphaproteobacteria</taxon>
        <taxon>Hyphomicrobiales</taxon>
        <taxon>Rhizobiaceae</taxon>
        <taxon>Rhizobium/Agrobacterium group</taxon>
        <taxon>Pseudorhizobium</taxon>
    </lineage>
</organism>
<keyword evidence="1" id="KW-0460">Magnesium</keyword>
<dbReference type="InterPro" id="IPR036425">
    <property type="entry name" value="MoaB/Mog-like_dom_sf"/>
</dbReference>
<dbReference type="PANTHER" id="PTHR43777:SF1">
    <property type="entry name" value="MOLYBDENUM COFACTOR CYTIDYLYLTRANSFERASE"/>
    <property type="match status" value="1"/>
</dbReference>
<protein>
    <submittedName>
        <fullName evidence="3">Molybdenum cofactor cytidylyltransferase</fullName>
        <ecNumber evidence="3">2.7.7.76</ecNumber>
    </submittedName>
</protein>